<dbReference type="Proteomes" id="UP001418222">
    <property type="component" value="Unassembled WGS sequence"/>
</dbReference>
<accession>A0AAP0G765</accession>
<reference evidence="9 10" key="1">
    <citation type="journal article" date="2022" name="Nat. Plants">
        <title>Genomes of leafy and leafless Platanthera orchids illuminate the evolution of mycoheterotrophy.</title>
        <authorList>
            <person name="Li M.H."/>
            <person name="Liu K.W."/>
            <person name="Li Z."/>
            <person name="Lu H.C."/>
            <person name="Ye Q.L."/>
            <person name="Zhang D."/>
            <person name="Wang J.Y."/>
            <person name="Li Y.F."/>
            <person name="Zhong Z.M."/>
            <person name="Liu X."/>
            <person name="Yu X."/>
            <person name="Liu D.K."/>
            <person name="Tu X.D."/>
            <person name="Liu B."/>
            <person name="Hao Y."/>
            <person name="Liao X.Y."/>
            <person name="Jiang Y.T."/>
            <person name="Sun W.H."/>
            <person name="Chen J."/>
            <person name="Chen Y.Q."/>
            <person name="Ai Y."/>
            <person name="Zhai J.W."/>
            <person name="Wu S.S."/>
            <person name="Zhou Z."/>
            <person name="Hsiao Y.Y."/>
            <person name="Wu W.L."/>
            <person name="Chen Y.Y."/>
            <person name="Lin Y.F."/>
            <person name="Hsu J.L."/>
            <person name="Li C.Y."/>
            <person name="Wang Z.W."/>
            <person name="Zhao X."/>
            <person name="Zhong W.Y."/>
            <person name="Ma X.K."/>
            <person name="Ma L."/>
            <person name="Huang J."/>
            <person name="Chen G.Z."/>
            <person name="Huang M.Z."/>
            <person name="Huang L."/>
            <person name="Peng D.H."/>
            <person name="Luo Y.B."/>
            <person name="Zou S.Q."/>
            <person name="Chen S.P."/>
            <person name="Lan S."/>
            <person name="Tsai W.C."/>
            <person name="Van de Peer Y."/>
            <person name="Liu Z.J."/>
        </authorList>
    </citation>
    <scope>NUCLEOTIDE SEQUENCE [LARGE SCALE GENOMIC DNA]</scope>
    <source>
        <strain evidence="9">Lor287</strain>
    </source>
</reference>
<evidence type="ECO:0000256" key="4">
    <source>
        <dbReference type="ARBA" id="ARBA00023002"/>
    </source>
</evidence>
<dbReference type="InterPro" id="IPR002401">
    <property type="entry name" value="Cyt_P450_E_grp-I"/>
</dbReference>
<keyword evidence="6 8" id="KW-0503">Monooxygenase</keyword>
<comment type="cofactor">
    <cofactor evidence="7">
        <name>heme</name>
        <dbReference type="ChEBI" id="CHEBI:30413"/>
    </cofactor>
</comment>
<feature type="binding site" description="axial binding residue" evidence="7">
    <location>
        <position position="443"/>
    </location>
    <ligand>
        <name>heme</name>
        <dbReference type="ChEBI" id="CHEBI:30413"/>
    </ligand>
    <ligandPart>
        <name>Fe</name>
        <dbReference type="ChEBI" id="CHEBI:18248"/>
    </ligandPart>
</feature>
<keyword evidence="2 7" id="KW-0349">Heme</keyword>
<evidence type="ECO:0000256" key="2">
    <source>
        <dbReference type="ARBA" id="ARBA00022617"/>
    </source>
</evidence>
<evidence type="ECO:0000256" key="6">
    <source>
        <dbReference type="ARBA" id="ARBA00023033"/>
    </source>
</evidence>
<gene>
    <name evidence="9" type="primary">CYP71D55</name>
    <name evidence="9" type="ORF">KSP39_PZI009321</name>
</gene>
<evidence type="ECO:0000256" key="5">
    <source>
        <dbReference type="ARBA" id="ARBA00023004"/>
    </source>
</evidence>
<evidence type="ECO:0000313" key="9">
    <source>
        <dbReference type="EMBL" id="KAK8942328.1"/>
    </source>
</evidence>
<dbReference type="InterPro" id="IPR017972">
    <property type="entry name" value="Cyt_P450_CS"/>
</dbReference>
<comment type="similarity">
    <text evidence="1 8">Belongs to the cytochrome P450 family.</text>
</comment>
<dbReference type="SUPFAM" id="SSF48264">
    <property type="entry name" value="Cytochrome P450"/>
    <property type="match status" value="1"/>
</dbReference>
<organism evidence="9 10">
    <name type="scientific">Platanthera zijinensis</name>
    <dbReference type="NCBI Taxonomy" id="2320716"/>
    <lineage>
        <taxon>Eukaryota</taxon>
        <taxon>Viridiplantae</taxon>
        <taxon>Streptophyta</taxon>
        <taxon>Embryophyta</taxon>
        <taxon>Tracheophyta</taxon>
        <taxon>Spermatophyta</taxon>
        <taxon>Magnoliopsida</taxon>
        <taxon>Liliopsida</taxon>
        <taxon>Asparagales</taxon>
        <taxon>Orchidaceae</taxon>
        <taxon>Orchidoideae</taxon>
        <taxon>Orchideae</taxon>
        <taxon>Orchidinae</taxon>
        <taxon>Platanthera</taxon>
    </lineage>
</organism>
<dbReference type="PRINTS" id="PR00385">
    <property type="entry name" value="P450"/>
</dbReference>
<evidence type="ECO:0000313" key="10">
    <source>
        <dbReference type="Proteomes" id="UP001418222"/>
    </source>
</evidence>
<dbReference type="InterPro" id="IPR036396">
    <property type="entry name" value="Cyt_P450_sf"/>
</dbReference>
<evidence type="ECO:0000256" key="3">
    <source>
        <dbReference type="ARBA" id="ARBA00022723"/>
    </source>
</evidence>
<keyword evidence="4 8" id="KW-0560">Oxidoreductase</keyword>
<dbReference type="GO" id="GO:0020037">
    <property type="term" value="F:heme binding"/>
    <property type="evidence" value="ECO:0007669"/>
    <property type="project" value="InterPro"/>
</dbReference>
<dbReference type="GO" id="GO:0005506">
    <property type="term" value="F:iron ion binding"/>
    <property type="evidence" value="ECO:0007669"/>
    <property type="project" value="InterPro"/>
</dbReference>
<dbReference type="GO" id="GO:0004497">
    <property type="term" value="F:monooxygenase activity"/>
    <property type="evidence" value="ECO:0007669"/>
    <property type="project" value="UniProtKB-KW"/>
</dbReference>
<evidence type="ECO:0000256" key="7">
    <source>
        <dbReference type="PIRSR" id="PIRSR602401-1"/>
    </source>
</evidence>
<protein>
    <submittedName>
        <fullName evidence="9">Premnaspirodiene oxygenase</fullName>
    </submittedName>
</protein>
<dbReference type="PROSITE" id="PS00086">
    <property type="entry name" value="CYTOCHROME_P450"/>
    <property type="match status" value="1"/>
</dbReference>
<dbReference type="EMBL" id="JBBWWQ010000007">
    <property type="protein sequence ID" value="KAK8942328.1"/>
    <property type="molecule type" value="Genomic_DNA"/>
</dbReference>
<dbReference type="PRINTS" id="PR00463">
    <property type="entry name" value="EP450I"/>
</dbReference>
<dbReference type="Gene3D" id="1.10.630.10">
    <property type="entry name" value="Cytochrome P450"/>
    <property type="match status" value="1"/>
</dbReference>
<dbReference type="Pfam" id="PF00067">
    <property type="entry name" value="p450"/>
    <property type="match status" value="1"/>
</dbReference>
<dbReference type="GO" id="GO:0016705">
    <property type="term" value="F:oxidoreductase activity, acting on paired donors, with incorporation or reduction of molecular oxygen"/>
    <property type="evidence" value="ECO:0007669"/>
    <property type="project" value="InterPro"/>
</dbReference>
<dbReference type="AlphaFoldDB" id="A0AAP0G765"/>
<keyword evidence="5 7" id="KW-0408">Iron</keyword>
<evidence type="ECO:0000256" key="1">
    <source>
        <dbReference type="ARBA" id="ARBA00010617"/>
    </source>
</evidence>
<name>A0AAP0G765_9ASPA</name>
<proteinExistence type="inferred from homology"/>
<sequence length="544" mass="61760">MESTAAITILLPTLLSTLLIALLLKRFYIHKDSSAPNNLPPGPWKLPIIGNVHQLMGEHPHRRLRSLANTYGPLLHLKLGEINLIVITSAELVREVFKTHDLKFASRPKLAAGKIILYDNADFGLAPYGKVWSQLRKICTVELLSHKRVKSFCFIREEECRNLVEKIRAAAGSPVNLSKLLSYSANTGIARAVFGKDNPHKESFLLAVKKTFKYLSGFEMVDMLPSWSFLAEITGSASGMMKVHRELDAIVTEIIEEHQAKNFEEDDVDEDLVDVLLRLQKHGQLDFSLTIENIKGVILDLFLAGTDPTSVTLQWIMTELIRHPEIMKKAQHDIRNVMDGKRKIEDEDIAKLPYLNQIIKETLRLHPTSPLLVPRLCRESVELIGYTVPVESRIVINVWAIMRDPIYWEDPESFRPERFDESATDFGAANFKFIPFGGGRRVCPGMQFAVASIGCWLAHLLFYFDWELPQGKRPQELDTEEDFGISLNRKNDLCLVATYYDTYEGFELSGRPDVLQAPHGIKRDPQRMVIRGSCRLFWSSPSPA</sequence>
<keyword evidence="10" id="KW-1185">Reference proteome</keyword>
<dbReference type="PANTHER" id="PTHR47955">
    <property type="entry name" value="CYTOCHROME P450 FAMILY 71 PROTEIN"/>
    <property type="match status" value="1"/>
</dbReference>
<dbReference type="FunFam" id="1.10.630.10:FF:000043">
    <property type="entry name" value="Cytochrome P450 99A2"/>
    <property type="match status" value="1"/>
</dbReference>
<comment type="caution">
    <text evidence="9">The sequence shown here is derived from an EMBL/GenBank/DDBJ whole genome shotgun (WGS) entry which is preliminary data.</text>
</comment>
<dbReference type="PANTHER" id="PTHR47955:SF8">
    <property type="entry name" value="CYTOCHROME P450 71D11-LIKE"/>
    <property type="match status" value="1"/>
</dbReference>
<evidence type="ECO:0000256" key="8">
    <source>
        <dbReference type="RuleBase" id="RU000461"/>
    </source>
</evidence>
<dbReference type="InterPro" id="IPR001128">
    <property type="entry name" value="Cyt_P450"/>
</dbReference>
<dbReference type="CDD" id="cd11072">
    <property type="entry name" value="CYP71-like"/>
    <property type="match status" value="1"/>
</dbReference>
<keyword evidence="3 7" id="KW-0479">Metal-binding</keyword>